<evidence type="ECO:0000313" key="3">
    <source>
        <dbReference type="Proteomes" id="UP000011593"/>
    </source>
</evidence>
<accession>L9YR24</accession>
<evidence type="ECO:0000313" key="2">
    <source>
        <dbReference type="EMBL" id="ELY76554.1"/>
    </source>
</evidence>
<dbReference type="AlphaFoldDB" id="L9YR24"/>
<keyword evidence="1" id="KW-0472">Membrane</keyword>
<dbReference type="EMBL" id="AOIE01000053">
    <property type="protein sequence ID" value="ELY76554.1"/>
    <property type="molecule type" value="Genomic_DNA"/>
</dbReference>
<dbReference type="Proteomes" id="UP000011593">
    <property type="component" value="Unassembled WGS sequence"/>
</dbReference>
<organism evidence="2 3">
    <name type="scientific">Natrinema pellirubrum (strain DSM 15624 / CIP 106293 / JCM 10476 / NCIMB 786 / 157)</name>
    <dbReference type="NCBI Taxonomy" id="797303"/>
    <lineage>
        <taxon>Archaea</taxon>
        <taxon>Methanobacteriati</taxon>
        <taxon>Methanobacteriota</taxon>
        <taxon>Stenosarchaea group</taxon>
        <taxon>Halobacteria</taxon>
        <taxon>Halobacteriales</taxon>
        <taxon>Natrialbaceae</taxon>
        <taxon>Natrinema</taxon>
    </lineage>
</organism>
<evidence type="ECO:0000256" key="1">
    <source>
        <dbReference type="SAM" id="Phobius"/>
    </source>
</evidence>
<feature type="transmembrane region" description="Helical" evidence="1">
    <location>
        <begin position="40"/>
        <end position="61"/>
    </location>
</feature>
<proteinExistence type="predicted"/>
<sequence>MTERFALKMKYFYDEENLEAFREEYAEMSLHEKAMENKQLAGGSVVATLLLVVGLLVIGGII</sequence>
<keyword evidence="1" id="KW-0812">Transmembrane</keyword>
<name>L9YR24_NATP1</name>
<gene>
    <name evidence="2" type="ORF">C488_08322</name>
</gene>
<keyword evidence="1" id="KW-1133">Transmembrane helix</keyword>
<dbReference type="PATRIC" id="fig|797303.5.peg.1678"/>
<comment type="caution">
    <text evidence="2">The sequence shown here is derived from an EMBL/GenBank/DDBJ whole genome shotgun (WGS) entry which is preliminary data.</text>
</comment>
<protein>
    <submittedName>
        <fullName evidence="2">Restriction system mrr-like protein</fullName>
    </submittedName>
</protein>
<keyword evidence="3" id="KW-1185">Reference proteome</keyword>
<reference evidence="2 3" key="1">
    <citation type="journal article" date="2014" name="PLoS Genet.">
        <title>Phylogenetically driven sequencing of extremely halophilic archaea reveals strategies for static and dynamic osmo-response.</title>
        <authorList>
            <person name="Becker E.A."/>
            <person name="Seitzer P.M."/>
            <person name="Tritt A."/>
            <person name="Larsen D."/>
            <person name="Krusor M."/>
            <person name="Yao A.I."/>
            <person name="Wu D."/>
            <person name="Madern D."/>
            <person name="Eisen J.A."/>
            <person name="Darling A.E."/>
            <person name="Facciotti M.T."/>
        </authorList>
    </citation>
    <scope>NUCLEOTIDE SEQUENCE [LARGE SCALE GENOMIC DNA]</scope>
    <source>
        <strain evidence="2 3">DSM 15624</strain>
    </source>
</reference>